<name>X1V2W8_9ZZZZ</name>
<sequence>TVPLKKETVRITLRAKPASGDTQAVPPVASMQKSAAAAGAESDATATAPVAGDDNTATAPVAAAKPPGGAAPPAPPAGAKTIPLAKAPAAPGGVKAPAGAKTIPLAKAPAGAKTAPLQPSGGGAVKPLPKATVQLQKTQPMGASTVGMQRGPATGIISTHGIEEDDEPEGIMPYAIIVLLLAIIVLAIELLTKFVGA</sequence>
<comment type="caution">
    <text evidence="3">The sequence shown here is derived from an EMBL/GenBank/DDBJ whole genome shotgun (WGS) entry which is preliminary data.</text>
</comment>
<keyword evidence="2" id="KW-0812">Transmembrane</keyword>
<feature type="compositionally biased region" description="Low complexity" evidence="1">
    <location>
        <begin position="29"/>
        <end position="48"/>
    </location>
</feature>
<organism evidence="3">
    <name type="scientific">marine sediment metagenome</name>
    <dbReference type="NCBI Taxonomy" id="412755"/>
    <lineage>
        <taxon>unclassified sequences</taxon>
        <taxon>metagenomes</taxon>
        <taxon>ecological metagenomes</taxon>
    </lineage>
</organism>
<evidence type="ECO:0000313" key="3">
    <source>
        <dbReference type="EMBL" id="GAJ10167.1"/>
    </source>
</evidence>
<dbReference type="AlphaFoldDB" id="X1V2W8"/>
<accession>X1V2W8</accession>
<dbReference type="EMBL" id="BARW01030833">
    <property type="protein sequence ID" value="GAJ10167.1"/>
    <property type="molecule type" value="Genomic_DNA"/>
</dbReference>
<keyword evidence="2" id="KW-0472">Membrane</keyword>
<keyword evidence="2" id="KW-1133">Transmembrane helix</keyword>
<feature type="transmembrane region" description="Helical" evidence="2">
    <location>
        <begin position="171"/>
        <end position="191"/>
    </location>
</feature>
<evidence type="ECO:0000256" key="2">
    <source>
        <dbReference type="SAM" id="Phobius"/>
    </source>
</evidence>
<proteinExistence type="predicted"/>
<feature type="region of interest" description="Disordered" evidence="1">
    <location>
        <begin position="15"/>
        <end position="81"/>
    </location>
</feature>
<gene>
    <name evidence="3" type="ORF">S12H4_49185</name>
</gene>
<reference evidence="3" key="1">
    <citation type="journal article" date="2014" name="Front. Microbiol.">
        <title>High frequency of phylogenetically diverse reductive dehalogenase-homologous genes in deep subseafloor sedimentary metagenomes.</title>
        <authorList>
            <person name="Kawai M."/>
            <person name="Futagami T."/>
            <person name="Toyoda A."/>
            <person name="Takaki Y."/>
            <person name="Nishi S."/>
            <person name="Hori S."/>
            <person name="Arai W."/>
            <person name="Tsubouchi T."/>
            <person name="Morono Y."/>
            <person name="Uchiyama I."/>
            <person name="Ito T."/>
            <person name="Fujiyama A."/>
            <person name="Inagaki F."/>
            <person name="Takami H."/>
        </authorList>
    </citation>
    <scope>NUCLEOTIDE SEQUENCE</scope>
    <source>
        <strain evidence="3">Expedition CK06-06</strain>
    </source>
</reference>
<feature type="non-terminal residue" evidence="3">
    <location>
        <position position="1"/>
    </location>
</feature>
<protein>
    <submittedName>
        <fullName evidence="3">Uncharacterized protein</fullName>
    </submittedName>
</protein>
<feature type="compositionally biased region" description="Low complexity" evidence="1">
    <location>
        <begin position="56"/>
        <end position="68"/>
    </location>
</feature>
<evidence type="ECO:0000256" key="1">
    <source>
        <dbReference type="SAM" id="MobiDB-lite"/>
    </source>
</evidence>